<evidence type="ECO:0000313" key="3">
    <source>
        <dbReference type="EMBL" id="THV01702.1"/>
    </source>
</evidence>
<feature type="transmembrane region" description="Helical" evidence="2">
    <location>
        <begin position="59"/>
        <end position="80"/>
    </location>
</feature>
<keyword evidence="2" id="KW-0812">Transmembrane</keyword>
<accession>A0A4S8MGS8</accession>
<feature type="region of interest" description="Disordered" evidence="1">
    <location>
        <begin position="301"/>
        <end position="344"/>
    </location>
</feature>
<feature type="transmembrane region" description="Helical" evidence="2">
    <location>
        <begin position="181"/>
        <end position="200"/>
    </location>
</feature>
<feature type="transmembrane region" description="Helical" evidence="2">
    <location>
        <begin position="31"/>
        <end position="50"/>
    </location>
</feature>
<feature type="transmembrane region" description="Helical" evidence="2">
    <location>
        <begin position="221"/>
        <end position="243"/>
    </location>
</feature>
<name>A0A4S8MGS8_DENBC</name>
<keyword evidence="4" id="KW-1185">Reference proteome</keyword>
<feature type="compositionally biased region" description="Polar residues" evidence="1">
    <location>
        <begin position="313"/>
        <end position="323"/>
    </location>
</feature>
<evidence type="ECO:0000313" key="4">
    <source>
        <dbReference type="Proteomes" id="UP000297245"/>
    </source>
</evidence>
<dbReference type="AlphaFoldDB" id="A0A4S8MGS8"/>
<protein>
    <recommendedName>
        <fullName evidence="5">Family A G protein-coupled receptor-like protein</fullName>
    </recommendedName>
</protein>
<reference evidence="3 4" key="1">
    <citation type="journal article" date="2019" name="Nat. Ecol. Evol.">
        <title>Megaphylogeny resolves global patterns of mushroom evolution.</title>
        <authorList>
            <person name="Varga T."/>
            <person name="Krizsan K."/>
            <person name="Foldi C."/>
            <person name="Dima B."/>
            <person name="Sanchez-Garcia M."/>
            <person name="Sanchez-Ramirez S."/>
            <person name="Szollosi G.J."/>
            <person name="Szarkandi J.G."/>
            <person name="Papp V."/>
            <person name="Albert L."/>
            <person name="Andreopoulos W."/>
            <person name="Angelini C."/>
            <person name="Antonin V."/>
            <person name="Barry K.W."/>
            <person name="Bougher N.L."/>
            <person name="Buchanan P."/>
            <person name="Buyck B."/>
            <person name="Bense V."/>
            <person name="Catcheside P."/>
            <person name="Chovatia M."/>
            <person name="Cooper J."/>
            <person name="Damon W."/>
            <person name="Desjardin D."/>
            <person name="Finy P."/>
            <person name="Geml J."/>
            <person name="Haridas S."/>
            <person name="Hughes K."/>
            <person name="Justo A."/>
            <person name="Karasinski D."/>
            <person name="Kautmanova I."/>
            <person name="Kiss B."/>
            <person name="Kocsube S."/>
            <person name="Kotiranta H."/>
            <person name="LaButti K.M."/>
            <person name="Lechner B.E."/>
            <person name="Liimatainen K."/>
            <person name="Lipzen A."/>
            <person name="Lukacs Z."/>
            <person name="Mihaltcheva S."/>
            <person name="Morgado L.N."/>
            <person name="Niskanen T."/>
            <person name="Noordeloos M.E."/>
            <person name="Ohm R.A."/>
            <person name="Ortiz-Santana B."/>
            <person name="Ovrebo C."/>
            <person name="Racz N."/>
            <person name="Riley R."/>
            <person name="Savchenko A."/>
            <person name="Shiryaev A."/>
            <person name="Soop K."/>
            <person name="Spirin V."/>
            <person name="Szebenyi C."/>
            <person name="Tomsovsky M."/>
            <person name="Tulloss R.E."/>
            <person name="Uehling J."/>
            <person name="Grigoriev I.V."/>
            <person name="Vagvolgyi C."/>
            <person name="Papp T."/>
            <person name="Martin F.M."/>
            <person name="Miettinen O."/>
            <person name="Hibbett D.S."/>
            <person name="Nagy L.G."/>
        </authorList>
    </citation>
    <scope>NUCLEOTIDE SEQUENCE [LARGE SCALE GENOMIC DNA]</scope>
    <source>
        <strain evidence="3 4">CBS 962.96</strain>
    </source>
</reference>
<proteinExistence type="predicted"/>
<feature type="transmembrane region" description="Helical" evidence="2">
    <location>
        <begin position="138"/>
        <end position="161"/>
    </location>
</feature>
<dbReference type="EMBL" id="ML179086">
    <property type="protein sequence ID" value="THV01702.1"/>
    <property type="molecule type" value="Genomic_DNA"/>
</dbReference>
<gene>
    <name evidence="3" type="ORF">K435DRAFT_853565</name>
</gene>
<keyword evidence="2" id="KW-1133">Transmembrane helix</keyword>
<feature type="compositionally biased region" description="Basic and acidic residues" evidence="1">
    <location>
        <begin position="324"/>
        <end position="344"/>
    </location>
</feature>
<evidence type="ECO:0000256" key="1">
    <source>
        <dbReference type="SAM" id="MobiDB-lite"/>
    </source>
</evidence>
<sequence>MSSLQTQQSNPLSDNDLLVLKGWVVNTASRFLLSGIYTTLSLTALCLFIVRGIHHKPRAILALVTFAMLLTAISSTIVQVQEDLTQIPMNGFDPPPLDQIISLVTSQDISHNFLDSMIYVVGDGIVVWRAWKLCPHQIFVKLALTICMMGSSAGALLHAGLIAKNLTANFNASTSGRFNDLILAIPLCLTNLTATALIGYKAWNLGLTNGSSKKVQKILLLLIESGTLYLWIWIGYAVAAHFAQSNTDIFIQVYSTILPQLSAIYPILIILAAGHENARPDNENDMSLSQSIQFASRQASSQDAHDTMIGSHLGSTEASISNQDRGEGNDARIANHRESLVPEA</sequence>
<evidence type="ECO:0008006" key="5">
    <source>
        <dbReference type="Google" id="ProtNLM"/>
    </source>
</evidence>
<organism evidence="3 4">
    <name type="scientific">Dendrothele bispora (strain CBS 962.96)</name>
    <dbReference type="NCBI Taxonomy" id="1314807"/>
    <lineage>
        <taxon>Eukaryota</taxon>
        <taxon>Fungi</taxon>
        <taxon>Dikarya</taxon>
        <taxon>Basidiomycota</taxon>
        <taxon>Agaricomycotina</taxon>
        <taxon>Agaricomycetes</taxon>
        <taxon>Agaricomycetidae</taxon>
        <taxon>Agaricales</taxon>
        <taxon>Agaricales incertae sedis</taxon>
        <taxon>Dendrothele</taxon>
    </lineage>
</organism>
<keyword evidence="2" id="KW-0472">Membrane</keyword>
<evidence type="ECO:0000256" key="2">
    <source>
        <dbReference type="SAM" id="Phobius"/>
    </source>
</evidence>
<dbReference type="OrthoDB" id="3174319at2759"/>
<dbReference type="Proteomes" id="UP000297245">
    <property type="component" value="Unassembled WGS sequence"/>
</dbReference>
<feature type="transmembrane region" description="Helical" evidence="2">
    <location>
        <begin position="249"/>
        <end position="273"/>
    </location>
</feature>